<dbReference type="InterPro" id="IPR008978">
    <property type="entry name" value="HSP20-like_chaperone"/>
</dbReference>
<reference evidence="4 5" key="1">
    <citation type="submission" date="2018-08" db="EMBL/GenBank/DDBJ databases">
        <title>A genome reference for cultivated species of the human gut microbiota.</title>
        <authorList>
            <person name="Zou Y."/>
            <person name="Xue W."/>
            <person name="Luo G."/>
        </authorList>
    </citation>
    <scope>NUCLEOTIDE SEQUENCE [LARGE SCALE GENOMIC DNA]</scope>
    <source>
        <strain evidence="4 5">AM07-24</strain>
    </source>
</reference>
<keyword evidence="5" id="KW-1185">Reference proteome</keyword>
<dbReference type="CDD" id="cd06471">
    <property type="entry name" value="ACD_LpsHSP_like"/>
    <property type="match status" value="1"/>
</dbReference>
<dbReference type="Proteomes" id="UP000284841">
    <property type="component" value="Unassembled WGS sequence"/>
</dbReference>
<evidence type="ECO:0000256" key="2">
    <source>
        <dbReference type="RuleBase" id="RU003616"/>
    </source>
</evidence>
<gene>
    <name evidence="4" type="ORF">DW099_00995</name>
</gene>
<comment type="caution">
    <text evidence="4">The sequence shown here is derived from an EMBL/GenBank/DDBJ whole genome shotgun (WGS) entry which is preliminary data.</text>
</comment>
<dbReference type="PROSITE" id="PS01031">
    <property type="entry name" value="SHSP"/>
    <property type="match status" value="1"/>
</dbReference>
<organism evidence="4 5">
    <name type="scientific">Emergencia timonensis</name>
    <dbReference type="NCBI Taxonomy" id="1776384"/>
    <lineage>
        <taxon>Bacteria</taxon>
        <taxon>Bacillati</taxon>
        <taxon>Bacillota</taxon>
        <taxon>Clostridia</taxon>
        <taxon>Peptostreptococcales</taxon>
        <taxon>Anaerovoracaceae</taxon>
        <taxon>Emergencia</taxon>
    </lineage>
</organism>
<evidence type="ECO:0000259" key="3">
    <source>
        <dbReference type="PROSITE" id="PS01031"/>
    </source>
</evidence>
<dbReference type="Gene3D" id="2.60.40.790">
    <property type="match status" value="1"/>
</dbReference>
<evidence type="ECO:0000256" key="1">
    <source>
        <dbReference type="PROSITE-ProRule" id="PRU00285"/>
    </source>
</evidence>
<dbReference type="SUPFAM" id="SSF49764">
    <property type="entry name" value="HSP20-like chaperones"/>
    <property type="match status" value="1"/>
</dbReference>
<name>A0A415E5Y6_9FIRM</name>
<dbReference type="GeneID" id="83004812"/>
<accession>A0A415E5Y6</accession>
<dbReference type="InterPro" id="IPR002068">
    <property type="entry name" value="A-crystallin/Hsp20_dom"/>
</dbReference>
<evidence type="ECO:0000313" key="4">
    <source>
        <dbReference type="EMBL" id="RHJ89181.1"/>
    </source>
</evidence>
<dbReference type="Pfam" id="PF00011">
    <property type="entry name" value="HSP20"/>
    <property type="match status" value="1"/>
</dbReference>
<evidence type="ECO:0000313" key="5">
    <source>
        <dbReference type="Proteomes" id="UP000284841"/>
    </source>
</evidence>
<comment type="similarity">
    <text evidence="1 2">Belongs to the small heat shock protein (HSP20) family.</text>
</comment>
<sequence length="139" mass="16079">MLLPSIFGERLFDDFMDFPFRGKMENQMMKTDIKDAGDHFELMMDMPGFKKEDVKAQLKDGMLTIEANTSTANDEKDENGRYIRRERFTGSCSRSFYVGENVTQEDIKAKFEDGILKICVPKVENKPQIEENKYIAIEG</sequence>
<feature type="domain" description="SHSP" evidence="3">
    <location>
        <begin position="22"/>
        <end position="138"/>
    </location>
</feature>
<dbReference type="RefSeq" id="WP_067538909.1">
    <property type="nucleotide sequence ID" value="NZ_AP025567.1"/>
</dbReference>
<dbReference type="EMBL" id="QRMS01000001">
    <property type="protein sequence ID" value="RHJ89181.1"/>
    <property type="molecule type" value="Genomic_DNA"/>
</dbReference>
<protein>
    <submittedName>
        <fullName evidence="4">Hsp20/alpha crystallin family protein</fullName>
    </submittedName>
</protein>
<dbReference type="InterPro" id="IPR031107">
    <property type="entry name" value="Small_HSP"/>
</dbReference>
<dbReference type="PANTHER" id="PTHR11527">
    <property type="entry name" value="HEAT-SHOCK PROTEIN 20 FAMILY MEMBER"/>
    <property type="match status" value="1"/>
</dbReference>
<proteinExistence type="inferred from homology"/>
<dbReference type="STRING" id="1776384.GCA_900086585_02475"/>
<dbReference type="OrthoDB" id="9811615at2"/>
<dbReference type="AlphaFoldDB" id="A0A415E5Y6"/>